<evidence type="ECO:0000313" key="4">
    <source>
        <dbReference type="EMBL" id="GFN90086.1"/>
    </source>
</evidence>
<dbReference type="PANTHER" id="PTHR45704">
    <property type="entry name" value="RAS-LIKE FAMILY MEMBER 11"/>
    <property type="match status" value="1"/>
</dbReference>
<keyword evidence="2" id="KW-0378">Hydrolase</keyword>
<protein>
    <recommendedName>
        <fullName evidence="1">small monomeric GTPase</fullName>
        <ecNumber evidence="1">3.6.5.2</ecNumber>
    </recommendedName>
</protein>
<evidence type="ECO:0000256" key="3">
    <source>
        <dbReference type="ARBA" id="ARBA00048098"/>
    </source>
</evidence>
<dbReference type="Proteomes" id="UP000735302">
    <property type="component" value="Unassembled WGS sequence"/>
</dbReference>
<dbReference type="SUPFAM" id="SSF52540">
    <property type="entry name" value="P-loop containing nucleoside triphosphate hydrolases"/>
    <property type="match status" value="1"/>
</dbReference>
<comment type="catalytic activity">
    <reaction evidence="3">
        <text>GTP + H2O = GDP + phosphate + H(+)</text>
        <dbReference type="Rhea" id="RHEA:19669"/>
        <dbReference type="ChEBI" id="CHEBI:15377"/>
        <dbReference type="ChEBI" id="CHEBI:15378"/>
        <dbReference type="ChEBI" id="CHEBI:37565"/>
        <dbReference type="ChEBI" id="CHEBI:43474"/>
        <dbReference type="ChEBI" id="CHEBI:58189"/>
        <dbReference type="EC" id="3.6.5.2"/>
    </reaction>
</comment>
<dbReference type="GO" id="GO:0003925">
    <property type="term" value="F:G protein activity"/>
    <property type="evidence" value="ECO:0007669"/>
    <property type="project" value="UniProtKB-EC"/>
</dbReference>
<evidence type="ECO:0000313" key="5">
    <source>
        <dbReference type="Proteomes" id="UP000735302"/>
    </source>
</evidence>
<dbReference type="InterPro" id="IPR027417">
    <property type="entry name" value="P-loop_NTPase"/>
</dbReference>
<dbReference type="EMBL" id="BLXT01001985">
    <property type="protein sequence ID" value="GFN90086.1"/>
    <property type="molecule type" value="Genomic_DNA"/>
</dbReference>
<evidence type="ECO:0000256" key="1">
    <source>
        <dbReference type="ARBA" id="ARBA00011984"/>
    </source>
</evidence>
<dbReference type="InterPro" id="IPR051065">
    <property type="entry name" value="Ras-related_GTPase"/>
</dbReference>
<proteinExistence type="predicted"/>
<dbReference type="EC" id="3.6.5.2" evidence="1"/>
<name>A0AAV3Z6D1_9GAST</name>
<dbReference type="AlphaFoldDB" id="A0AAV3Z6D1"/>
<organism evidence="4 5">
    <name type="scientific">Plakobranchus ocellatus</name>
    <dbReference type="NCBI Taxonomy" id="259542"/>
    <lineage>
        <taxon>Eukaryota</taxon>
        <taxon>Metazoa</taxon>
        <taxon>Spiralia</taxon>
        <taxon>Lophotrochozoa</taxon>
        <taxon>Mollusca</taxon>
        <taxon>Gastropoda</taxon>
        <taxon>Heterobranchia</taxon>
        <taxon>Euthyneura</taxon>
        <taxon>Panpulmonata</taxon>
        <taxon>Sacoglossa</taxon>
        <taxon>Placobranchoidea</taxon>
        <taxon>Plakobranchidae</taxon>
        <taxon>Plakobranchus</taxon>
    </lineage>
</organism>
<accession>A0AAV3Z6D1</accession>
<sequence length="127" mass="13828">MKALGSNLRVTVLGAKGVGKSAITVRYLTKRFIGEYSSGLEGYPQGHPIPSFGLVKIRDLATRGVDACHRWMKKRLGRGLGEGLMTWSALYPLQVSSAKMAGSWLEYGHYCDGSFASLFCDRPEAAV</sequence>
<reference evidence="4 5" key="1">
    <citation type="journal article" date="2021" name="Elife">
        <title>Chloroplast acquisition without the gene transfer in kleptoplastic sea slugs, Plakobranchus ocellatus.</title>
        <authorList>
            <person name="Maeda T."/>
            <person name="Takahashi S."/>
            <person name="Yoshida T."/>
            <person name="Shimamura S."/>
            <person name="Takaki Y."/>
            <person name="Nagai Y."/>
            <person name="Toyoda A."/>
            <person name="Suzuki Y."/>
            <person name="Arimoto A."/>
            <person name="Ishii H."/>
            <person name="Satoh N."/>
            <person name="Nishiyama T."/>
            <person name="Hasebe M."/>
            <person name="Maruyama T."/>
            <person name="Minagawa J."/>
            <person name="Obokata J."/>
            <person name="Shigenobu S."/>
        </authorList>
    </citation>
    <scope>NUCLEOTIDE SEQUENCE [LARGE SCALE GENOMIC DNA]</scope>
</reference>
<dbReference type="Gene3D" id="3.40.50.300">
    <property type="entry name" value="P-loop containing nucleotide triphosphate hydrolases"/>
    <property type="match status" value="1"/>
</dbReference>
<keyword evidence="5" id="KW-1185">Reference proteome</keyword>
<evidence type="ECO:0000256" key="2">
    <source>
        <dbReference type="ARBA" id="ARBA00022801"/>
    </source>
</evidence>
<comment type="caution">
    <text evidence="4">The sequence shown here is derived from an EMBL/GenBank/DDBJ whole genome shotgun (WGS) entry which is preliminary data.</text>
</comment>
<gene>
    <name evidence="4" type="ORF">PoB_001659200</name>
</gene>